<evidence type="ECO:0000256" key="1">
    <source>
        <dbReference type="SAM" id="Phobius"/>
    </source>
</evidence>
<dbReference type="Proteomes" id="UP001143486">
    <property type="component" value="Unassembled WGS sequence"/>
</dbReference>
<organism evidence="2 3">
    <name type="scientific">Maricaulis virginensis</name>
    <dbReference type="NCBI Taxonomy" id="144022"/>
    <lineage>
        <taxon>Bacteria</taxon>
        <taxon>Pseudomonadati</taxon>
        <taxon>Pseudomonadota</taxon>
        <taxon>Alphaproteobacteria</taxon>
        <taxon>Maricaulales</taxon>
        <taxon>Maricaulaceae</taxon>
        <taxon>Maricaulis</taxon>
    </lineage>
</organism>
<feature type="transmembrane region" description="Helical" evidence="1">
    <location>
        <begin position="45"/>
        <end position="61"/>
    </location>
</feature>
<gene>
    <name evidence="2" type="ORF">GCM10017621_09540</name>
</gene>
<evidence type="ECO:0000313" key="2">
    <source>
        <dbReference type="EMBL" id="GLK51446.1"/>
    </source>
</evidence>
<dbReference type="EMBL" id="BSFE01000002">
    <property type="protein sequence ID" value="GLK51446.1"/>
    <property type="molecule type" value="Genomic_DNA"/>
</dbReference>
<keyword evidence="1" id="KW-1133">Transmembrane helix</keyword>
<dbReference type="RefSeq" id="WP_271185827.1">
    <property type="nucleotide sequence ID" value="NZ_BSFE01000002.1"/>
</dbReference>
<dbReference type="InterPro" id="IPR019201">
    <property type="entry name" value="DUF2065"/>
</dbReference>
<name>A0A9W6MN14_9PROT</name>
<keyword evidence="1" id="KW-0472">Membrane</keyword>
<evidence type="ECO:0000313" key="3">
    <source>
        <dbReference type="Proteomes" id="UP001143486"/>
    </source>
</evidence>
<protein>
    <recommendedName>
        <fullName evidence="4">DUF2065 domain-containing protein</fullName>
    </recommendedName>
</protein>
<reference evidence="2" key="2">
    <citation type="submission" date="2023-01" db="EMBL/GenBank/DDBJ databases">
        <authorList>
            <person name="Sun Q."/>
            <person name="Evtushenko L."/>
        </authorList>
    </citation>
    <scope>NUCLEOTIDE SEQUENCE</scope>
    <source>
        <strain evidence="2">VKM B-1513</strain>
    </source>
</reference>
<reference evidence="2" key="1">
    <citation type="journal article" date="2014" name="Int. J. Syst. Evol. Microbiol.">
        <title>Complete genome sequence of Corynebacterium casei LMG S-19264T (=DSM 44701T), isolated from a smear-ripened cheese.</title>
        <authorList>
            <consortium name="US DOE Joint Genome Institute (JGI-PGF)"/>
            <person name="Walter F."/>
            <person name="Albersmeier A."/>
            <person name="Kalinowski J."/>
            <person name="Ruckert C."/>
        </authorList>
    </citation>
    <scope>NUCLEOTIDE SEQUENCE</scope>
    <source>
        <strain evidence="2">VKM B-1513</strain>
    </source>
</reference>
<dbReference type="Pfam" id="PF09838">
    <property type="entry name" value="DUF2065"/>
    <property type="match status" value="1"/>
</dbReference>
<accession>A0A9W6MN14</accession>
<evidence type="ECO:0008006" key="4">
    <source>
        <dbReference type="Google" id="ProtNLM"/>
    </source>
</evidence>
<keyword evidence="3" id="KW-1185">Reference proteome</keyword>
<comment type="caution">
    <text evidence="2">The sequence shown here is derived from an EMBL/GenBank/DDBJ whole genome shotgun (WGS) entry which is preliminary data.</text>
</comment>
<proteinExistence type="predicted"/>
<keyword evidence="1" id="KW-0812">Transmembrane</keyword>
<dbReference type="AlphaFoldDB" id="A0A9W6MN14"/>
<sequence>MWTVLIAGLGVAIALEGAVYALAPGAMKDVIARIGAMSPDQLRLAGLTALCLGVAIVALAVR</sequence>